<evidence type="ECO:0000256" key="3">
    <source>
        <dbReference type="SAM" id="SignalP"/>
    </source>
</evidence>
<dbReference type="OrthoDB" id="5985073at2759"/>
<dbReference type="Proteomes" id="UP000559256">
    <property type="component" value="Unassembled WGS sequence"/>
</dbReference>
<dbReference type="EMBL" id="JAACJM010000007">
    <property type="protein sequence ID" value="KAF5371653.1"/>
    <property type="molecule type" value="Genomic_DNA"/>
</dbReference>
<dbReference type="PANTHER" id="PTHR34997">
    <property type="entry name" value="AM15"/>
    <property type="match status" value="1"/>
</dbReference>
<dbReference type="PANTHER" id="PTHR34997:SF1">
    <property type="entry name" value="PEPTIDOGLYCAN-BINDING LYSIN DOMAIN"/>
    <property type="match status" value="1"/>
</dbReference>
<keyword evidence="3" id="KW-0732">Signal</keyword>
<name>A0A8H5GV37_9AGAR</name>
<dbReference type="AlphaFoldDB" id="A0A8H5GV37"/>
<evidence type="ECO:0000256" key="2">
    <source>
        <dbReference type="ARBA" id="ARBA00023026"/>
    </source>
</evidence>
<evidence type="ECO:0000256" key="1">
    <source>
        <dbReference type="ARBA" id="ARBA00022669"/>
    </source>
</evidence>
<comment type="caution">
    <text evidence="5">The sequence shown here is derived from an EMBL/GenBank/DDBJ whole genome shotgun (WGS) entry which is preliminary data.</text>
</comment>
<dbReference type="SUPFAM" id="SSF54106">
    <property type="entry name" value="LysM domain"/>
    <property type="match status" value="2"/>
</dbReference>
<dbReference type="InterPro" id="IPR036779">
    <property type="entry name" value="LysM_dom_sf"/>
</dbReference>
<keyword evidence="1" id="KW-0147">Chitin-binding</keyword>
<dbReference type="GO" id="GO:0008061">
    <property type="term" value="F:chitin binding"/>
    <property type="evidence" value="ECO:0007669"/>
    <property type="project" value="UniProtKB-KW"/>
</dbReference>
<keyword evidence="6" id="KW-1185">Reference proteome</keyword>
<organism evidence="5 6">
    <name type="scientific">Tetrapyrgos nigripes</name>
    <dbReference type="NCBI Taxonomy" id="182062"/>
    <lineage>
        <taxon>Eukaryota</taxon>
        <taxon>Fungi</taxon>
        <taxon>Dikarya</taxon>
        <taxon>Basidiomycota</taxon>
        <taxon>Agaricomycotina</taxon>
        <taxon>Agaricomycetes</taxon>
        <taxon>Agaricomycetidae</taxon>
        <taxon>Agaricales</taxon>
        <taxon>Marasmiineae</taxon>
        <taxon>Marasmiaceae</taxon>
        <taxon>Tetrapyrgos</taxon>
    </lineage>
</organism>
<dbReference type="Pfam" id="PF01476">
    <property type="entry name" value="LysM"/>
    <property type="match status" value="3"/>
</dbReference>
<dbReference type="SMART" id="SM00257">
    <property type="entry name" value="LysM"/>
    <property type="match status" value="3"/>
</dbReference>
<dbReference type="PROSITE" id="PS51782">
    <property type="entry name" value="LYSM"/>
    <property type="match status" value="2"/>
</dbReference>
<evidence type="ECO:0000259" key="4">
    <source>
        <dbReference type="PROSITE" id="PS51782"/>
    </source>
</evidence>
<dbReference type="CDD" id="cd00118">
    <property type="entry name" value="LysM"/>
    <property type="match status" value="2"/>
</dbReference>
<reference evidence="5 6" key="1">
    <citation type="journal article" date="2020" name="ISME J.">
        <title>Uncovering the hidden diversity of litter-decomposition mechanisms in mushroom-forming fungi.</title>
        <authorList>
            <person name="Floudas D."/>
            <person name="Bentzer J."/>
            <person name="Ahren D."/>
            <person name="Johansson T."/>
            <person name="Persson P."/>
            <person name="Tunlid A."/>
        </authorList>
    </citation>
    <scope>NUCLEOTIDE SEQUENCE [LARGE SCALE GENOMIC DNA]</scope>
    <source>
        <strain evidence="5 6">CBS 291.85</strain>
    </source>
</reference>
<dbReference type="InterPro" id="IPR018392">
    <property type="entry name" value="LysM"/>
</dbReference>
<feature type="domain" description="LysM" evidence="4">
    <location>
        <begin position="42"/>
        <end position="86"/>
    </location>
</feature>
<evidence type="ECO:0000313" key="5">
    <source>
        <dbReference type="EMBL" id="KAF5371653.1"/>
    </source>
</evidence>
<feature type="domain" description="LysM" evidence="4">
    <location>
        <begin position="179"/>
        <end position="223"/>
    </location>
</feature>
<protein>
    <recommendedName>
        <fullName evidence="4">LysM domain-containing protein</fullName>
    </recommendedName>
</protein>
<feature type="signal peptide" evidence="3">
    <location>
        <begin position="1"/>
        <end position="17"/>
    </location>
</feature>
<sequence length="483" mass="49616">MVVVSTFLLASALTVAGNPLVRSPQHNPRNLHAHARAASTACSKTIVSGDLCYKIAASNDLTVSQLQSYNPGVNCNNLQIGAVLNLCPGTPTGVPTSISTTASTSAGCPTNYNKAGDYDEIITPKFGVTVDQLYKANPGLDWDDLEIGSSFNIPCSGTTSTSSPTSFFSSATSTTTSCLKYKVKAGDYDEIIAPKLGITVAQLYAANPGLDWDDLKIGSYLNIPCEATATSSSSSATSTVADSKTCGSSPIAQIIGALNHYQGANLLCSTILGRLGANSTPSGSDTVSQTTTTTATITSTATSTTTGTTTFSVDTTVTDLVVTETSCTVTTGPGTSTTIHFVHTVCSPNLGDVYSGSPNSLKKVVLDIARTACECFLGPVQVSTVISSTTITATVGITQTSTPSATFTVPAGTLVKVSTITETSTTPSTVTTTTTATATQTAQHTTATTTVSTTITAAPSTVTQTQVRSKYHQETVQKGCAWL</sequence>
<evidence type="ECO:0000313" key="6">
    <source>
        <dbReference type="Proteomes" id="UP000559256"/>
    </source>
</evidence>
<feature type="chain" id="PRO_5034712004" description="LysM domain-containing protein" evidence="3">
    <location>
        <begin position="18"/>
        <end position="483"/>
    </location>
</feature>
<keyword evidence="2" id="KW-0843">Virulence</keyword>
<dbReference type="InterPro" id="IPR052210">
    <property type="entry name" value="LysM1-like"/>
</dbReference>
<gene>
    <name evidence="5" type="ORF">D9758_003554</name>
</gene>
<dbReference type="Gene3D" id="3.10.350.10">
    <property type="entry name" value="LysM domain"/>
    <property type="match status" value="3"/>
</dbReference>
<proteinExistence type="predicted"/>
<accession>A0A8H5GV37</accession>